<feature type="domain" description="ATP-dependent RNA helicase Ski2/MTR4 C-terminal" evidence="1">
    <location>
        <begin position="37"/>
        <end position="110"/>
    </location>
</feature>
<organism evidence="2 3">
    <name type="scientific">Volvox reticuliferus</name>
    <dbReference type="NCBI Taxonomy" id="1737510"/>
    <lineage>
        <taxon>Eukaryota</taxon>
        <taxon>Viridiplantae</taxon>
        <taxon>Chlorophyta</taxon>
        <taxon>core chlorophytes</taxon>
        <taxon>Chlorophyceae</taxon>
        <taxon>CS clade</taxon>
        <taxon>Chlamydomonadales</taxon>
        <taxon>Volvocaceae</taxon>
        <taxon>Volvox</taxon>
    </lineage>
</organism>
<reference evidence="2" key="1">
    <citation type="journal article" date="2021" name="Proc. Natl. Acad. Sci. U.S.A.">
        <title>Three genomes in the algal genus Volvox reveal the fate of a haploid sex-determining region after a transition to homothallism.</title>
        <authorList>
            <person name="Yamamoto K."/>
            <person name="Hamaji T."/>
            <person name="Kawai-Toyooka H."/>
            <person name="Matsuzaki R."/>
            <person name="Takahashi F."/>
            <person name="Nishimura Y."/>
            <person name="Kawachi M."/>
            <person name="Noguchi H."/>
            <person name="Minakuchi Y."/>
            <person name="Umen J.G."/>
            <person name="Toyoda A."/>
            <person name="Nozaki H."/>
        </authorList>
    </citation>
    <scope>NUCLEOTIDE SEQUENCE</scope>
    <source>
        <strain evidence="2">NIES-3785</strain>
    </source>
</reference>
<name>A0A8J4LLE8_9CHLO</name>
<feature type="non-terminal residue" evidence="2">
    <location>
        <position position="111"/>
    </location>
</feature>
<dbReference type="SMART" id="SM01142">
    <property type="entry name" value="DSHCT"/>
    <property type="match status" value="1"/>
</dbReference>
<dbReference type="InterPro" id="IPR012961">
    <property type="entry name" value="Ski2/MTR4_C"/>
</dbReference>
<dbReference type="Gene3D" id="1.10.3380.30">
    <property type="match status" value="1"/>
</dbReference>
<proteinExistence type="predicted"/>
<protein>
    <recommendedName>
        <fullName evidence="1">ATP-dependent RNA helicase Ski2/MTR4 C-terminal domain-containing protein</fullName>
    </recommendedName>
</protein>
<gene>
    <name evidence="2" type="ORF">Vretimale_6108</name>
</gene>
<evidence type="ECO:0000313" key="3">
    <source>
        <dbReference type="Proteomes" id="UP000722791"/>
    </source>
</evidence>
<comment type="caution">
    <text evidence="2">The sequence shown here is derived from an EMBL/GenBank/DDBJ whole genome shotgun (WGS) entry which is preliminary data.</text>
</comment>
<dbReference type="AlphaFoldDB" id="A0A8J4LLE8"/>
<dbReference type="Proteomes" id="UP000722791">
    <property type="component" value="Unassembled WGS sequence"/>
</dbReference>
<sequence length="111" mass="11786">ICPCPAWHTCPPPPLPAPQLPEFEQRVAVLQQLGYLAEDRSVTLKGRVCCEIQSTQDELVATEAVFSGLLGELSPEEAVALLSALVFQVMGPGGSADGKSARQASKKELPD</sequence>
<accession>A0A8J4LLE8</accession>
<evidence type="ECO:0000313" key="2">
    <source>
        <dbReference type="EMBL" id="GIM01346.1"/>
    </source>
</evidence>
<evidence type="ECO:0000259" key="1">
    <source>
        <dbReference type="SMART" id="SM01142"/>
    </source>
</evidence>
<dbReference type="Pfam" id="PF08148">
    <property type="entry name" value="DSHCT"/>
    <property type="match status" value="1"/>
</dbReference>
<dbReference type="EMBL" id="BNCQ01000009">
    <property type="protein sequence ID" value="GIM01346.1"/>
    <property type="molecule type" value="Genomic_DNA"/>
</dbReference>